<keyword evidence="6" id="KW-0472">Membrane</keyword>
<feature type="domain" description="ABC transporter" evidence="7">
    <location>
        <begin position="4"/>
        <end position="236"/>
    </location>
</feature>
<evidence type="ECO:0000313" key="9">
    <source>
        <dbReference type="Proteomes" id="UP000697995"/>
    </source>
</evidence>
<evidence type="ECO:0000256" key="3">
    <source>
        <dbReference type="ARBA" id="ARBA00022475"/>
    </source>
</evidence>
<keyword evidence="4" id="KW-0547">Nucleotide-binding</keyword>
<protein>
    <submittedName>
        <fullName evidence="8">ABC transporter ATP-binding protein</fullName>
    </submittedName>
</protein>
<dbReference type="InterPro" id="IPR027417">
    <property type="entry name" value="P-loop_NTPase"/>
</dbReference>
<dbReference type="PANTHER" id="PTHR43875">
    <property type="entry name" value="MALTODEXTRIN IMPORT ATP-BINDING PROTEIN MSMX"/>
    <property type="match status" value="1"/>
</dbReference>
<dbReference type="Proteomes" id="UP000697995">
    <property type="component" value="Unassembled WGS sequence"/>
</dbReference>
<comment type="similarity">
    <text evidence="1">Belongs to the ABC transporter superfamily.</text>
</comment>
<keyword evidence="9" id="KW-1185">Reference proteome</keyword>
<dbReference type="PANTHER" id="PTHR43875:SF14">
    <property type="entry name" value="ABC TRANSPORTER ATP-BINDING PROTEIN"/>
    <property type="match status" value="1"/>
</dbReference>
<dbReference type="Gene3D" id="2.40.50.100">
    <property type="match status" value="1"/>
</dbReference>
<evidence type="ECO:0000256" key="2">
    <source>
        <dbReference type="ARBA" id="ARBA00022448"/>
    </source>
</evidence>
<name>A0ABS1CU96_9PROT</name>
<gene>
    <name evidence="8" type="ORF">CKO45_06700</name>
</gene>
<dbReference type="InterPro" id="IPR012340">
    <property type="entry name" value="NA-bd_OB-fold"/>
</dbReference>
<evidence type="ECO:0000313" key="8">
    <source>
        <dbReference type="EMBL" id="MBK1657918.1"/>
    </source>
</evidence>
<evidence type="ECO:0000256" key="5">
    <source>
        <dbReference type="ARBA" id="ARBA00022840"/>
    </source>
</evidence>
<comment type="caution">
    <text evidence="8">The sequence shown here is derived from an EMBL/GenBank/DDBJ whole genome shotgun (WGS) entry which is preliminary data.</text>
</comment>
<dbReference type="CDD" id="cd03259">
    <property type="entry name" value="ABC_Carb_Solutes_like"/>
    <property type="match status" value="1"/>
</dbReference>
<evidence type="ECO:0000259" key="7">
    <source>
        <dbReference type="PROSITE" id="PS50893"/>
    </source>
</evidence>
<dbReference type="SUPFAM" id="SSF52540">
    <property type="entry name" value="P-loop containing nucleoside triphosphate hydrolases"/>
    <property type="match status" value="1"/>
</dbReference>
<sequence length="351" mass="38140">MARIGFERLAHGYGTGGYALKPMDMVWEDAGAYALLGPSGCGKTTLLNIVSGLLRPSEGRVVFDGAEVTDLPPERRNVAQVFQFPVVYDTMTVRENLAFPLRNRGVPAKAANARVEHVAALLGLTAMLDRRARNLGADDKQKISLGRGLVRDDVAVILFDEPLTVIDPHLKWELRSRLKELHRQVPVTMIYVTHDQTEALTFADRVVVMSEGEVVQVGTPEALFDRPAHTFVGHFIGSPGMNLLPCAVAGREAVLEGGARIALPRAYPALAGKVELGIRPEFATLAREGLPVSLRRVEDLGRRRIARVELAGRPFAATLPEGMPVPAEPCLALDLARLHVYADGRLAEGEA</sequence>
<dbReference type="InterPro" id="IPR040582">
    <property type="entry name" value="OB_MalK-like"/>
</dbReference>
<dbReference type="InterPro" id="IPR003439">
    <property type="entry name" value="ABC_transporter-like_ATP-bd"/>
</dbReference>
<dbReference type="Pfam" id="PF17912">
    <property type="entry name" value="OB_MalK"/>
    <property type="match status" value="1"/>
</dbReference>
<dbReference type="InterPro" id="IPR015853">
    <property type="entry name" value="ABC_transpr_FbpC"/>
</dbReference>
<dbReference type="InterPro" id="IPR008995">
    <property type="entry name" value="Mo/tungstate-bd_C_term_dom"/>
</dbReference>
<keyword evidence="2" id="KW-0813">Transport</keyword>
<dbReference type="SMART" id="SM00382">
    <property type="entry name" value="AAA"/>
    <property type="match status" value="1"/>
</dbReference>
<dbReference type="Gene3D" id="3.40.50.300">
    <property type="entry name" value="P-loop containing nucleotide triphosphate hydrolases"/>
    <property type="match status" value="1"/>
</dbReference>
<dbReference type="SUPFAM" id="SSF50331">
    <property type="entry name" value="MOP-like"/>
    <property type="match status" value="1"/>
</dbReference>
<dbReference type="Gene3D" id="2.40.50.140">
    <property type="entry name" value="Nucleic acid-binding proteins"/>
    <property type="match status" value="1"/>
</dbReference>
<evidence type="ECO:0000256" key="1">
    <source>
        <dbReference type="ARBA" id="ARBA00005417"/>
    </source>
</evidence>
<dbReference type="PROSITE" id="PS50893">
    <property type="entry name" value="ABC_TRANSPORTER_2"/>
    <property type="match status" value="1"/>
</dbReference>
<keyword evidence="3" id="KW-1003">Cell membrane</keyword>
<dbReference type="RefSeq" id="WP_133218504.1">
    <property type="nucleotide sequence ID" value="NZ_NRSG01000032.1"/>
</dbReference>
<dbReference type="Pfam" id="PF00005">
    <property type="entry name" value="ABC_tran"/>
    <property type="match status" value="1"/>
</dbReference>
<evidence type="ECO:0000256" key="4">
    <source>
        <dbReference type="ARBA" id="ARBA00022741"/>
    </source>
</evidence>
<organism evidence="8 9">
    <name type="scientific">Paracraurococcus ruber</name>
    <dbReference type="NCBI Taxonomy" id="77675"/>
    <lineage>
        <taxon>Bacteria</taxon>
        <taxon>Pseudomonadati</taxon>
        <taxon>Pseudomonadota</taxon>
        <taxon>Alphaproteobacteria</taxon>
        <taxon>Acetobacterales</taxon>
        <taxon>Roseomonadaceae</taxon>
        <taxon>Paracraurococcus</taxon>
    </lineage>
</organism>
<dbReference type="InterPro" id="IPR003593">
    <property type="entry name" value="AAA+_ATPase"/>
</dbReference>
<keyword evidence="5 8" id="KW-0067">ATP-binding</keyword>
<dbReference type="InterPro" id="IPR047641">
    <property type="entry name" value="ABC_transpr_MalK/UgpC-like"/>
</dbReference>
<dbReference type="GO" id="GO:0005524">
    <property type="term" value="F:ATP binding"/>
    <property type="evidence" value="ECO:0007669"/>
    <property type="project" value="UniProtKB-KW"/>
</dbReference>
<evidence type="ECO:0000256" key="6">
    <source>
        <dbReference type="ARBA" id="ARBA00023136"/>
    </source>
</evidence>
<reference evidence="8 9" key="1">
    <citation type="journal article" date="2020" name="Microorganisms">
        <title>Osmotic Adaptation and Compatible Solute Biosynthesis of Phototrophic Bacteria as Revealed from Genome Analyses.</title>
        <authorList>
            <person name="Imhoff J.F."/>
            <person name="Rahn T."/>
            <person name="Kunzel S."/>
            <person name="Keller A."/>
            <person name="Neulinger S.C."/>
        </authorList>
    </citation>
    <scope>NUCLEOTIDE SEQUENCE [LARGE SCALE GENOMIC DNA]</scope>
    <source>
        <strain evidence="8 9">DSM 15382</strain>
    </source>
</reference>
<accession>A0ABS1CU96</accession>
<dbReference type="EMBL" id="NRSG01000032">
    <property type="protein sequence ID" value="MBK1657918.1"/>
    <property type="molecule type" value="Genomic_DNA"/>
</dbReference>
<proteinExistence type="inferred from homology"/>